<dbReference type="InterPro" id="IPR011250">
    <property type="entry name" value="OMP/PagP_B-barrel"/>
</dbReference>
<dbReference type="Gene3D" id="2.40.160.20">
    <property type="match status" value="1"/>
</dbReference>
<proteinExistence type="predicted"/>
<evidence type="ECO:0000259" key="3">
    <source>
        <dbReference type="Pfam" id="PF13505"/>
    </source>
</evidence>
<dbReference type="SUPFAM" id="SSF56925">
    <property type="entry name" value="OMPA-like"/>
    <property type="match status" value="1"/>
</dbReference>
<dbReference type="AlphaFoldDB" id="A0AAU7QIR3"/>
<accession>A0AAU7QIR3</accession>
<organism evidence="4">
    <name type="scientific">Rhodanobacter sp. IGA1.0</name>
    <dbReference type="NCBI Taxonomy" id="3158582"/>
    <lineage>
        <taxon>Bacteria</taxon>
        <taxon>Pseudomonadati</taxon>
        <taxon>Pseudomonadota</taxon>
        <taxon>Gammaproteobacteria</taxon>
        <taxon>Lysobacterales</taxon>
        <taxon>Rhodanobacteraceae</taxon>
        <taxon>Rhodanobacter</taxon>
    </lineage>
</organism>
<protein>
    <submittedName>
        <fullName evidence="4">Outer membrane beta-barrel protein</fullName>
    </submittedName>
</protein>
<feature type="signal peptide" evidence="2">
    <location>
        <begin position="1"/>
        <end position="23"/>
    </location>
</feature>
<reference evidence="4" key="1">
    <citation type="submission" date="2024-06" db="EMBL/GenBank/DDBJ databases">
        <authorList>
            <person name="Sun Y."/>
        </authorList>
    </citation>
    <scope>NUCLEOTIDE SEQUENCE</scope>
    <source>
        <strain evidence="4">IGA1.0</strain>
    </source>
</reference>
<keyword evidence="1 2" id="KW-0732">Signal</keyword>
<evidence type="ECO:0000256" key="1">
    <source>
        <dbReference type="ARBA" id="ARBA00022729"/>
    </source>
</evidence>
<dbReference type="RefSeq" id="WP_007805598.1">
    <property type="nucleotide sequence ID" value="NZ_CP157948.1"/>
</dbReference>
<dbReference type="Pfam" id="PF13505">
    <property type="entry name" value="OMP_b-brl"/>
    <property type="match status" value="1"/>
</dbReference>
<gene>
    <name evidence="4" type="ORF">ABNK63_12960</name>
</gene>
<name>A0AAU7QIR3_9GAMM</name>
<sequence length="194" mass="20656">MNKVIRMAAFALALGTVSTGAFAADTGAFFINANVGQSHFHDSGFDDRTDTTTAARVGYAWHMGDASDLGVEAGYVNLGQASGSLIVNFNTVNLKTKLTGPLLGANFKYTFNNKIYLSARAGWFRSKFDANVTTLGSDSFSGDGAYSGVGVGYDVTPHFSLGVNFDEYHSRATVYGTKAKEAVSSLSGFAEYRF</sequence>
<dbReference type="EMBL" id="CP157948">
    <property type="protein sequence ID" value="XBS89295.1"/>
    <property type="molecule type" value="Genomic_DNA"/>
</dbReference>
<evidence type="ECO:0000313" key="4">
    <source>
        <dbReference type="EMBL" id="XBS89295.1"/>
    </source>
</evidence>
<evidence type="ECO:0000256" key="2">
    <source>
        <dbReference type="SAM" id="SignalP"/>
    </source>
</evidence>
<feature type="chain" id="PRO_5043560251" evidence="2">
    <location>
        <begin position="24"/>
        <end position="194"/>
    </location>
</feature>
<feature type="domain" description="Outer membrane protein beta-barrel" evidence="3">
    <location>
        <begin position="10"/>
        <end position="170"/>
    </location>
</feature>
<dbReference type="InterPro" id="IPR027385">
    <property type="entry name" value="Beta-barrel_OMP"/>
</dbReference>